<keyword evidence="2 6" id="KW-0399">Innate immunity</keyword>
<comment type="caution">
    <text evidence="11">The sequence shown here is derived from an EMBL/GenBank/DDBJ whole genome shotgun (WGS) entry which is preliminary data.</text>
</comment>
<dbReference type="SMART" id="SM00701">
    <property type="entry name" value="PGRP"/>
    <property type="match status" value="1"/>
</dbReference>
<evidence type="ECO:0000259" key="9">
    <source>
        <dbReference type="SMART" id="SM00644"/>
    </source>
</evidence>
<dbReference type="OrthoDB" id="10001926at2759"/>
<dbReference type="AlphaFoldDB" id="A0A8K0K2W3"/>
<evidence type="ECO:0000256" key="3">
    <source>
        <dbReference type="ARBA" id="ARBA00022729"/>
    </source>
</evidence>
<reference evidence="11" key="1">
    <citation type="submission" date="2013-04" db="EMBL/GenBank/DDBJ databases">
        <authorList>
            <person name="Qu J."/>
            <person name="Murali S.C."/>
            <person name="Bandaranaike D."/>
            <person name="Bellair M."/>
            <person name="Blankenburg K."/>
            <person name="Chao H."/>
            <person name="Dinh H."/>
            <person name="Doddapaneni H."/>
            <person name="Downs B."/>
            <person name="Dugan-Rocha S."/>
            <person name="Elkadiri S."/>
            <person name="Gnanaolivu R.D."/>
            <person name="Hernandez B."/>
            <person name="Javaid M."/>
            <person name="Jayaseelan J.C."/>
            <person name="Lee S."/>
            <person name="Li M."/>
            <person name="Ming W."/>
            <person name="Munidasa M."/>
            <person name="Muniz J."/>
            <person name="Nguyen L."/>
            <person name="Ongeri F."/>
            <person name="Osuji N."/>
            <person name="Pu L.-L."/>
            <person name="Puazo M."/>
            <person name="Qu C."/>
            <person name="Quiroz J."/>
            <person name="Raj R."/>
            <person name="Weissenberger G."/>
            <person name="Xin Y."/>
            <person name="Zou X."/>
            <person name="Han Y."/>
            <person name="Richards S."/>
            <person name="Worley K."/>
            <person name="Muzny D."/>
            <person name="Gibbs R."/>
        </authorList>
    </citation>
    <scope>NUCLEOTIDE SEQUENCE</scope>
    <source>
        <strain evidence="11">Sampled in the wild</strain>
    </source>
</reference>
<keyword evidence="5 7" id="KW-1015">Disulfide bond</keyword>
<keyword evidence="4 6" id="KW-0391">Immunity</keyword>
<sequence>MDVQAVSRIPGVMMEVCKIALLFSAVLFADFANAACPSIVSRSDWGARAPTETTAMRTPVDYVIIHHTTTGSCSSRDSCSRILRNVQNDHMNNRKPKFSDIGYTYLIGGDGKVYEGRGWDTQGAHAPNYNHRSIGISFIGNFQRSRPPSSQLRAAQDLIECAVEKGKLKRDYKLLGHRQTKATDCPGQALYDIIKTWPKWTSNP</sequence>
<evidence type="ECO:0000256" key="6">
    <source>
        <dbReference type="PIRNR" id="PIRNR037945"/>
    </source>
</evidence>
<feature type="disulfide bond" evidence="7">
    <location>
        <begin position="73"/>
        <end position="79"/>
    </location>
</feature>
<comment type="similarity">
    <text evidence="1 6">Belongs to the N-acetylmuramoyl-L-alanine amidase 2 family.</text>
</comment>
<feature type="signal peptide" evidence="8">
    <location>
        <begin position="1"/>
        <end position="34"/>
    </location>
</feature>
<dbReference type="EMBL" id="KZ308219">
    <property type="protein sequence ID" value="KAG8224968.1"/>
    <property type="molecule type" value="Genomic_DNA"/>
</dbReference>
<evidence type="ECO:0000256" key="5">
    <source>
        <dbReference type="ARBA" id="ARBA00023157"/>
    </source>
</evidence>
<feature type="disulfide bond" evidence="7">
    <location>
        <begin position="36"/>
        <end position="161"/>
    </location>
</feature>
<dbReference type="GO" id="GO:0008745">
    <property type="term" value="F:N-acetylmuramoyl-L-alanine amidase activity"/>
    <property type="evidence" value="ECO:0007669"/>
    <property type="project" value="InterPro"/>
</dbReference>
<evidence type="ECO:0000259" key="10">
    <source>
        <dbReference type="SMART" id="SM00701"/>
    </source>
</evidence>
<dbReference type="CDD" id="cd06583">
    <property type="entry name" value="PGRP"/>
    <property type="match status" value="1"/>
</dbReference>
<evidence type="ECO:0000256" key="1">
    <source>
        <dbReference type="ARBA" id="ARBA00007553"/>
    </source>
</evidence>
<dbReference type="Pfam" id="PF01510">
    <property type="entry name" value="Amidase_2"/>
    <property type="match status" value="1"/>
</dbReference>
<dbReference type="PANTHER" id="PTHR11022:SF41">
    <property type="entry name" value="PEPTIDOGLYCAN-RECOGNITION PROTEIN LC-RELATED"/>
    <property type="match status" value="1"/>
</dbReference>
<dbReference type="Gene3D" id="3.40.80.10">
    <property type="entry name" value="Peptidoglycan recognition protein-like"/>
    <property type="match status" value="1"/>
</dbReference>
<dbReference type="Proteomes" id="UP000792457">
    <property type="component" value="Unassembled WGS sequence"/>
</dbReference>
<dbReference type="SUPFAM" id="SSF55846">
    <property type="entry name" value="N-acetylmuramoyl-L-alanine amidase-like"/>
    <property type="match status" value="1"/>
</dbReference>
<feature type="domain" description="Peptidoglycan recognition protein family" evidence="10">
    <location>
        <begin position="37"/>
        <end position="181"/>
    </location>
</feature>
<proteinExistence type="inferred from homology"/>
<gene>
    <name evidence="11" type="ORF">J437_LFUL009705</name>
</gene>
<dbReference type="FunFam" id="3.40.80.10:FF:000001">
    <property type="entry name" value="Peptidoglycan recognition protein 1"/>
    <property type="match status" value="1"/>
</dbReference>
<reference evidence="11" key="2">
    <citation type="submission" date="2017-10" db="EMBL/GenBank/DDBJ databases">
        <title>Ladona fulva Genome sequencing and assembly.</title>
        <authorList>
            <person name="Murali S."/>
            <person name="Richards S."/>
            <person name="Bandaranaike D."/>
            <person name="Bellair M."/>
            <person name="Blankenburg K."/>
            <person name="Chao H."/>
            <person name="Dinh H."/>
            <person name="Doddapaneni H."/>
            <person name="Dugan-Rocha S."/>
            <person name="Elkadiri S."/>
            <person name="Gnanaolivu R."/>
            <person name="Hernandez B."/>
            <person name="Skinner E."/>
            <person name="Javaid M."/>
            <person name="Lee S."/>
            <person name="Li M."/>
            <person name="Ming W."/>
            <person name="Munidasa M."/>
            <person name="Muniz J."/>
            <person name="Nguyen L."/>
            <person name="Hughes D."/>
            <person name="Osuji N."/>
            <person name="Pu L.-L."/>
            <person name="Puazo M."/>
            <person name="Qu C."/>
            <person name="Quiroz J."/>
            <person name="Raj R."/>
            <person name="Weissenberger G."/>
            <person name="Xin Y."/>
            <person name="Zou X."/>
            <person name="Han Y."/>
            <person name="Worley K."/>
            <person name="Muzny D."/>
            <person name="Gibbs R."/>
        </authorList>
    </citation>
    <scope>NUCLEOTIDE SEQUENCE</scope>
    <source>
        <strain evidence="11">Sampled in the wild</strain>
    </source>
</reference>
<dbReference type="InterPro" id="IPR002502">
    <property type="entry name" value="Amidase_domain"/>
</dbReference>
<keyword evidence="3 8" id="KW-0732">Signal</keyword>
<evidence type="ECO:0000256" key="7">
    <source>
        <dbReference type="PIRSR" id="PIRSR037945-1"/>
    </source>
</evidence>
<evidence type="ECO:0000313" key="11">
    <source>
        <dbReference type="EMBL" id="KAG8224968.1"/>
    </source>
</evidence>
<dbReference type="InterPro" id="IPR017331">
    <property type="entry name" value="Peptidoglycan_recognition"/>
</dbReference>
<dbReference type="InterPro" id="IPR036505">
    <property type="entry name" value="Amidase/PGRP_sf"/>
</dbReference>
<accession>A0A8K0K2W3</accession>
<evidence type="ECO:0000256" key="4">
    <source>
        <dbReference type="ARBA" id="ARBA00022859"/>
    </source>
</evidence>
<name>A0A8K0K2W3_LADFU</name>
<feature type="chain" id="PRO_5035418638" description="Peptidoglycan-recognition protein" evidence="8">
    <location>
        <begin position="35"/>
        <end position="204"/>
    </location>
</feature>
<protein>
    <recommendedName>
        <fullName evidence="6">Peptidoglycan-recognition protein</fullName>
    </recommendedName>
</protein>
<evidence type="ECO:0000313" key="12">
    <source>
        <dbReference type="Proteomes" id="UP000792457"/>
    </source>
</evidence>
<dbReference type="GO" id="GO:0042834">
    <property type="term" value="F:peptidoglycan binding"/>
    <property type="evidence" value="ECO:0007669"/>
    <property type="project" value="InterPro"/>
</dbReference>
<dbReference type="SMART" id="SM00644">
    <property type="entry name" value="Ami_2"/>
    <property type="match status" value="1"/>
</dbReference>
<evidence type="ECO:0000256" key="2">
    <source>
        <dbReference type="ARBA" id="ARBA00022588"/>
    </source>
</evidence>
<dbReference type="InterPro" id="IPR015510">
    <property type="entry name" value="PGRP"/>
</dbReference>
<feature type="domain" description="N-acetylmuramoyl-L-alanine amidase" evidence="9">
    <location>
        <begin position="49"/>
        <end position="187"/>
    </location>
</feature>
<dbReference type="GO" id="GO:0009253">
    <property type="term" value="P:peptidoglycan catabolic process"/>
    <property type="evidence" value="ECO:0007669"/>
    <property type="project" value="InterPro"/>
</dbReference>
<organism evidence="11 12">
    <name type="scientific">Ladona fulva</name>
    <name type="common">Scarce chaser dragonfly</name>
    <name type="synonym">Libellula fulva</name>
    <dbReference type="NCBI Taxonomy" id="123851"/>
    <lineage>
        <taxon>Eukaryota</taxon>
        <taxon>Metazoa</taxon>
        <taxon>Ecdysozoa</taxon>
        <taxon>Arthropoda</taxon>
        <taxon>Hexapoda</taxon>
        <taxon>Insecta</taxon>
        <taxon>Pterygota</taxon>
        <taxon>Palaeoptera</taxon>
        <taxon>Odonata</taxon>
        <taxon>Epiprocta</taxon>
        <taxon>Anisoptera</taxon>
        <taxon>Libelluloidea</taxon>
        <taxon>Libellulidae</taxon>
        <taxon>Ladona</taxon>
    </lineage>
</organism>
<dbReference type="GO" id="GO:0045087">
    <property type="term" value="P:innate immune response"/>
    <property type="evidence" value="ECO:0007669"/>
    <property type="project" value="UniProtKB-KW"/>
</dbReference>
<keyword evidence="12" id="KW-1185">Reference proteome</keyword>
<evidence type="ECO:0000256" key="8">
    <source>
        <dbReference type="SAM" id="SignalP"/>
    </source>
</evidence>
<dbReference type="InterPro" id="IPR006619">
    <property type="entry name" value="PGRP_domain_met/bac"/>
</dbReference>
<dbReference type="PANTHER" id="PTHR11022">
    <property type="entry name" value="PEPTIDOGLYCAN RECOGNITION PROTEIN"/>
    <property type="match status" value="1"/>
</dbReference>
<dbReference type="GO" id="GO:0008270">
    <property type="term" value="F:zinc ion binding"/>
    <property type="evidence" value="ECO:0007669"/>
    <property type="project" value="InterPro"/>
</dbReference>
<dbReference type="PIRSF" id="PIRSF037945">
    <property type="entry name" value="PGRPs"/>
    <property type="match status" value="1"/>
</dbReference>